<organism evidence="1 2">
    <name type="scientific">Elysia marginata</name>
    <dbReference type="NCBI Taxonomy" id="1093978"/>
    <lineage>
        <taxon>Eukaryota</taxon>
        <taxon>Metazoa</taxon>
        <taxon>Spiralia</taxon>
        <taxon>Lophotrochozoa</taxon>
        <taxon>Mollusca</taxon>
        <taxon>Gastropoda</taxon>
        <taxon>Heterobranchia</taxon>
        <taxon>Euthyneura</taxon>
        <taxon>Panpulmonata</taxon>
        <taxon>Sacoglossa</taxon>
        <taxon>Placobranchoidea</taxon>
        <taxon>Plakobranchidae</taxon>
        <taxon>Elysia</taxon>
    </lineage>
</organism>
<keyword evidence="2" id="KW-1185">Reference proteome</keyword>
<protein>
    <submittedName>
        <fullName evidence="1">Uncharacterized protein</fullName>
    </submittedName>
</protein>
<dbReference type="EMBL" id="BMAT01012050">
    <property type="protein sequence ID" value="GFR84342.1"/>
    <property type="molecule type" value="Genomic_DNA"/>
</dbReference>
<dbReference type="AlphaFoldDB" id="A0AAV4GF96"/>
<evidence type="ECO:0000313" key="1">
    <source>
        <dbReference type="EMBL" id="GFR84342.1"/>
    </source>
</evidence>
<proteinExistence type="predicted"/>
<sequence>MVSTHVPFVAGMNLIESEAEFNASLLPRATQPAARKPGGERSRASENRLLAEIGSGETDTNPISVALSPAGSGITSLATRRGRTGG</sequence>
<evidence type="ECO:0000313" key="2">
    <source>
        <dbReference type="Proteomes" id="UP000762676"/>
    </source>
</evidence>
<comment type="caution">
    <text evidence="1">The sequence shown here is derived from an EMBL/GenBank/DDBJ whole genome shotgun (WGS) entry which is preliminary data.</text>
</comment>
<reference evidence="1 2" key="1">
    <citation type="journal article" date="2021" name="Elife">
        <title>Chloroplast acquisition without the gene transfer in kleptoplastic sea slugs, Plakobranchus ocellatus.</title>
        <authorList>
            <person name="Maeda T."/>
            <person name="Takahashi S."/>
            <person name="Yoshida T."/>
            <person name="Shimamura S."/>
            <person name="Takaki Y."/>
            <person name="Nagai Y."/>
            <person name="Toyoda A."/>
            <person name="Suzuki Y."/>
            <person name="Arimoto A."/>
            <person name="Ishii H."/>
            <person name="Satoh N."/>
            <person name="Nishiyama T."/>
            <person name="Hasebe M."/>
            <person name="Maruyama T."/>
            <person name="Minagawa J."/>
            <person name="Obokata J."/>
            <person name="Shigenobu S."/>
        </authorList>
    </citation>
    <scope>NUCLEOTIDE SEQUENCE [LARGE SCALE GENOMIC DNA]</scope>
</reference>
<gene>
    <name evidence="1" type="ORF">ElyMa_005997600</name>
</gene>
<name>A0AAV4GF96_9GAST</name>
<accession>A0AAV4GF96</accession>
<dbReference type="Proteomes" id="UP000762676">
    <property type="component" value="Unassembled WGS sequence"/>
</dbReference>